<evidence type="ECO:0000313" key="2">
    <source>
        <dbReference type="Proteomes" id="UP000076837"/>
    </source>
</evidence>
<dbReference type="AlphaFoldDB" id="A0A162WS09"/>
<reference evidence="1 2" key="1">
    <citation type="journal article" date="2016" name="Sci. Rep.">
        <title>Draft genome sequencing and secretome analysis of fungal phytopathogen Ascochyta rabiei provides insight into the necrotrophic effector repertoire.</title>
        <authorList>
            <person name="Verma S."/>
            <person name="Gazara R.K."/>
            <person name="Nizam S."/>
            <person name="Parween S."/>
            <person name="Chattopadhyay D."/>
            <person name="Verma P.K."/>
        </authorList>
    </citation>
    <scope>NUCLEOTIDE SEQUENCE [LARGE SCALE GENOMIC DNA]</scope>
    <source>
        <strain evidence="1 2">ArDII</strain>
    </source>
</reference>
<comment type="caution">
    <text evidence="1">The sequence shown here is derived from an EMBL/GenBank/DDBJ whole genome shotgun (WGS) entry which is preliminary data.</text>
</comment>
<protein>
    <submittedName>
        <fullName evidence="1">Uncharacterized protein</fullName>
    </submittedName>
</protein>
<organism evidence="1 2">
    <name type="scientific">Didymella rabiei</name>
    <name type="common">Chickpea ascochyta blight fungus</name>
    <name type="synonym">Mycosphaerella rabiei</name>
    <dbReference type="NCBI Taxonomy" id="5454"/>
    <lineage>
        <taxon>Eukaryota</taxon>
        <taxon>Fungi</taxon>
        <taxon>Dikarya</taxon>
        <taxon>Ascomycota</taxon>
        <taxon>Pezizomycotina</taxon>
        <taxon>Dothideomycetes</taxon>
        <taxon>Pleosporomycetidae</taxon>
        <taxon>Pleosporales</taxon>
        <taxon>Pleosporineae</taxon>
        <taxon>Didymellaceae</taxon>
        <taxon>Ascochyta</taxon>
    </lineage>
</organism>
<sequence length="68" mass="7614">MQLTLALTLFLPAESCGILSKLLVVTLVQVFVNVCVLFIRPEGRVKQSLALLFVLLVYDLQNLVKLKK</sequence>
<name>A0A162WS09_DIDRA</name>
<dbReference type="Proteomes" id="UP000076837">
    <property type="component" value="Unassembled WGS sequence"/>
</dbReference>
<gene>
    <name evidence="1" type="ORF">ST47_g9671</name>
</gene>
<keyword evidence="2" id="KW-1185">Reference proteome</keyword>
<proteinExistence type="predicted"/>
<evidence type="ECO:0000313" key="1">
    <source>
        <dbReference type="EMBL" id="KZM19182.1"/>
    </source>
</evidence>
<accession>A0A162WS09</accession>
<dbReference type="EMBL" id="JYNV01000298">
    <property type="protein sequence ID" value="KZM19182.1"/>
    <property type="molecule type" value="Genomic_DNA"/>
</dbReference>